<feature type="transmembrane region" description="Helical" evidence="1">
    <location>
        <begin position="20"/>
        <end position="49"/>
    </location>
</feature>
<evidence type="ECO:0000256" key="1">
    <source>
        <dbReference type="SAM" id="Phobius"/>
    </source>
</evidence>
<organism evidence="3 4">
    <name type="scientific">Candidatus Nomurabacteria bacterium RIFCSPLOWO2_01_FULL_46_18</name>
    <dbReference type="NCBI Taxonomy" id="1801783"/>
    <lineage>
        <taxon>Bacteria</taxon>
        <taxon>Candidatus Nomuraibacteriota</taxon>
    </lineage>
</organism>
<feature type="domain" description="YdbS-like PH" evidence="2">
    <location>
        <begin position="56"/>
        <end position="130"/>
    </location>
</feature>
<comment type="caution">
    <text evidence="3">The sequence shown here is derived from an EMBL/GenBank/DDBJ whole genome shotgun (WGS) entry which is preliminary data.</text>
</comment>
<accession>A0A1F6XDU9</accession>
<evidence type="ECO:0000313" key="4">
    <source>
        <dbReference type="Proteomes" id="UP000179381"/>
    </source>
</evidence>
<dbReference type="PANTHER" id="PTHR37938:SF1">
    <property type="entry name" value="BLL0215 PROTEIN"/>
    <property type="match status" value="1"/>
</dbReference>
<sequence>MHSEKGILKKMHPHPLLFLGFYLGGTGLAVAGFFVFQPLISIGILIVVLGELVRRAETFYVTLDGVTQEYKFLSTSRKSAEYRRIQNIEVRQSIIENIFGIGNIHFDTAGSDQAEVNFHGISNPHKIEKIVREKIAASV</sequence>
<reference evidence="3 4" key="1">
    <citation type="journal article" date="2016" name="Nat. Commun.">
        <title>Thousands of microbial genomes shed light on interconnected biogeochemical processes in an aquifer system.</title>
        <authorList>
            <person name="Anantharaman K."/>
            <person name="Brown C.T."/>
            <person name="Hug L.A."/>
            <person name="Sharon I."/>
            <person name="Castelle C.J."/>
            <person name="Probst A.J."/>
            <person name="Thomas B.C."/>
            <person name="Singh A."/>
            <person name="Wilkins M.J."/>
            <person name="Karaoz U."/>
            <person name="Brodie E.L."/>
            <person name="Williams K.H."/>
            <person name="Hubbard S.S."/>
            <person name="Banfield J.F."/>
        </authorList>
    </citation>
    <scope>NUCLEOTIDE SEQUENCE [LARGE SCALE GENOMIC DNA]</scope>
</reference>
<protein>
    <recommendedName>
        <fullName evidence="2">YdbS-like PH domain-containing protein</fullName>
    </recommendedName>
</protein>
<name>A0A1F6XDU9_9BACT</name>
<dbReference type="Proteomes" id="UP000179381">
    <property type="component" value="Unassembled WGS sequence"/>
</dbReference>
<keyword evidence="1" id="KW-1133">Transmembrane helix</keyword>
<evidence type="ECO:0000259" key="2">
    <source>
        <dbReference type="Pfam" id="PF03703"/>
    </source>
</evidence>
<dbReference type="EMBL" id="MFVH01000011">
    <property type="protein sequence ID" value="OGI92429.1"/>
    <property type="molecule type" value="Genomic_DNA"/>
</dbReference>
<dbReference type="InterPro" id="IPR005182">
    <property type="entry name" value="YdbS-like_PH"/>
</dbReference>
<evidence type="ECO:0000313" key="3">
    <source>
        <dbReference type="EMBL" id="OGI92429.1"/>
    </source>
</evidence>
<proteinExistence type="predicted"/>
<dbReference type="PANTHER" id="PTHR37938">
    <property type="entry name" value="BLL0215 PROTEIN"/>
    <property type="match status" value="1"/>
</dbReference>
<dbReference type="Pfam" id="PF03703">
    <property type="entry name" value="bPH_2"/>
    <property type="match status" value="1"/>
</dbReference>
<gene>
    <name evidence="3" type="ORF">A2933_00525</name>
</gene>
<keyword evidence="1" id="KW-0472">Membrane</keyword>
<keyword evidence="1" id="KW-0812">Transmembrane</keyword>
<dbReference type="AlphaFoldDB" id="A0A1F6XDU9"/>